<dbReference type="HOGENOM" id="CLU_058871_0_0_1"/>
<dbReference type="GO" id="GO:0006891">
    <property type="term" value="P:intra-Golgi vesicle-mediated transport"/>
    <property type="evidence" value="ECO:0007669"/>
    <property type="project" value="TreeGrafter"/>
</dbReference>
<dbReference type="eggNOG" id="KOG3081">
    <property type="taxonomic scope" value="Eukaryota"/>
</dbReference>
<gene>
    <name evidence="11" type="ORF">LELG_03930</name>
</gene>
<dbReference type="PANTHER" id="PTHR10805">
    <property type="entry name" value="COATOMER SUBUNIT EPSILON"/>
    <property type="match status" value="1"/>
</dbReference>
<protein>
    <recommendedName>
        <fullName evidence="13">Coatomer subunit epsilon</fullName>
    </recommendedName>
</protein>
<keyword evidence="5" id="KW-0963">Cytoplasm</keyword>
<dbReference type="GO" id="GO:0006888">
    <property type="term" value="P:endoplasmic reticulum to Golgi vesicle-mediated transport"/>
    <property type="evidence" value="ECO:0007669"/>
    <property type="project" value="TreeGrafter"/>
</dbReference>
<dbReference type="VEuPathDB" id="FungiDB:LELG_03930"/>
<evidence type="ECO:0000256" key="7">
    <source>
        <dbReference type="ARBA" id="ARBA00022927"/>
    </source>
</evidence>
<evidence type="ECO:0000256" key="10">
    <source>
        <dbReference type="ARBA" id="ARBA00023329"/>
    </source>
</evidence>
<keyword evidence="7" id="KW-0653">Protein transport</keyword>
<name>A5E2U3_LODEL</name>
<evidence type="ECO:0000313" key="12">
    <source>
        <dbReference type="Proteomes" id="UP000001996"/>
    </source>
</evidence>
<evidence type="ECO:0000256" key="4">
    <source>
        <dbReference type="ARBA" id="ARBA00022448"/>
    </source>
</evidence>
<accession>A5E2U3</accession>
<evidence type="ECO:0000256" key="5">
    <source>
        <dbReference type="ARBA" id="ARBA00022490"/>
    </source>
</evidence>
<evidence type="ECO:0000256" key="3">
    <source>
        <dbReference type="ARBA" id="ARBA00008827"/>
    </source>
</evidence>
<dbReference type="AlphaFoldDB" id="A5E2U3"/>
<comment type="similarity">
    <text evidence="3">Belongs to the COPE family.</text>
</comment>
<dbReference type="FunCoup" id="A5E2U3">
    <property type="interactions" value="216"/>
</dbReference>
<evidence type="ECO:0000256" key="9">
    <source>
        <dbReference type="ARBA" id="ARBA00023136"/>
    </source>
</evidence>
<dbReference type="Gene3D" id="1.25.40.10">
    <property type="entry name" value="Tetratricopeptide repeat domain"/>
    <property type="match status" value="1"/>
</dbReference>
<dbReference type="GO" id="GO:0005198">
    <property type="term" value="F:structural molecule activity"/>
    <property type="evidence" value="ECO:0007669"/>
    <property type="project" value="InterPro"/>
</dbReference>
<organism evidence="11 12">
    <name type="scientific">Lodderomyces elongisporus (strain ATCC 11503 / CBS 2605 / JCM 1781 / NBRC 1676 / NRRL YB-4239)</name>
    <name type="common">Yeast</name>
    <name type="synonym">Saccharomyces elongisporus</name>
    <dbReference type="NCBI Taxonomy" id="379508"/>
    <lineage>
        <taxon>Eukaryota</taxon>
        <taxon>Fungi</taxon>
        <taxon>Dikarya</taxon>
        <taxon>Ascomycota</taxon>
        <taxon>Saccharomycotina</taxon>
        <taxon>Pichiomycetes</taxon>
        <taxon>Debaryomycetaceae</taxon>
        <taxon>Candida/Lodderomyces clade</taxon>
        <taxon>Lodderomyces</taxon>
    </lineage>
</organism>
<dbReference type="InterPro" id="IPR011990">
    <property type="entry name" value="TPR-like_helical_dom_sf"/>
</dbReference>
<evidence type="ECO:0000256" key="8">
    <source>
        <dbReference type="ARBA" id="ARBA00023034"/>
    </source>
</evidence>
<proteinExistence type="inferred from homology"/>
<comment type="subcellular location">
    <subcellularLocation>
        <location evidence="2">Cytoplasmic vesicle</location>
        <location evidence="2">COPI-coated vesicle membrane</location>
        <topology evidence="2">Peripheral membrane protein</topology>
        <orientation evidence="2">Cytoplasmic side</orientation>
    </subcellularLocation>
    <subcellularLocation>
        <location evidence="1">Golgi apparatus membrane</location>
        <topology evidence="1">Peripheral membrane protein</topology>
        <orientation evidence="1">Cytoplasmic side</orientation>
    </subcellularLocation>
</comment>
<dbReference type="GO" id="GO:0006890">
    <property type="term" value="P:retrograde vesicle-mediated transport, Golgi to endoplasmic reticulum"/>
    <property type="evidence" value="ECO:0007669"/>
    <property type="project" value="InterPro"/>
</dbReference>
<dbReference type="EMBL" id="CH981528">
    <property type="protein sequence ID" value="EDK45751.1"/>
    <property type="molecule type" value="Genomic_DNA"/>
</dbReference>
<keyword evidence="4" id="KW-0813">Transport</keyword>
<keyword evidence="8" id="KW-0333">Golgi apparatus</keyword>
<dbReference type="OrthoDB" id="310217at2759"/>
<dbReference type="GO" id="GO:0015031">
    <property type="term" value="P:protein transport"/>
    <property type="evidence" value="ECO:0007669"/>
    <property type="project" value="UniProtKB-KW"/>
</dbReference>
<evidence type="ECO:0000256" key="1">
    <source>
        <dbReference type="ARBA" id="ARBA00004255"/>
    </source>
</evidence>
<evidence type="ECO:0000256" key="6">
    <source>
        <dbReference type="ARBA" id="ARBA00022892"/>
    </source>
</evidence>
<reference evidence="11 12" key="1">
    <citation type="journal article" date="2009" name="Nature">
        <title>Evolution of pathogenicity and sexual reproduction in eight Candida genomes.</title>
        <authorList>
            <person name="Butler G."/>
            <person name="Rasmussen M.D."/>
            <person name="Lin M.F."/>
            <person name="Santos M.A."/>
            <person name="Sakthikumar S."/>
            <person name="Munro C.A."/>
            <person name="Rheinbay E."/>
            <person name="Grabherr M."/>
            <person name="Forche A."/>
            <person name="Reedy J.L."/>
            <person name="Agrafioti I."/>
            <person name="Arnaud M.B."/>
            <person name="Bates S."/>
            <person name="Brown A.J."/>
            <person name="Brunke S."/>
            <person name="Costanzo M.C."/>
            <person name="Fitzpatrick D.A."/>
            <person name="de Groot P.W."/>
            <person name="Harris D."/>
            <person name="Hoyer L.L."/>
            <person name="Hube B."/>
            <person name="Klis F.M."/>
            <person name="Kodira C."/>
            <person name="Lennard N."/>
            <person name="Logue M.E."/>
            <person name="Martin R."/>
            <person name="Neiman A.M."/>
            <person name="Nikolaou E."/>
            <person name="Quail M.A."/>
            <person name="Quinn J."/>
            <person name="Santos M.C."/>
            <person name="Schmitzberger F.F."/>
            <person name="Sherlock G."/>
            <person name="Shah P."/>
            <person name="Silverstein K.A."/>
            <person name="Skrzypek M.S."/>
            <person name="Soll D."/>
            <person name="Staggs R."/>
            <person name="Stansfield I."/>
            <person name="Stumpf M.P."/>
            <person name="Sudbery P.E."/>
            <person name="Srikantha T."/>
            <person name="Zeng Q."/>
            <person name="Berman J."/>
            <person name="Berriman M."/>
            <person name="Heitman J."/>
            <person name="Gow N.A."/>
            <person name="Lorenz M.C."/>
            <person name="Birren B.W."/>
            <person name="Kellis M."/>
            <person name="Cuomo C.A."/>
        </authorList>
    </citation>
    <scope>NUCLEOTIDE SEQUENCE [LARGE SCALE GENOMIC DNA]</scope>
    <source>
        <strain evidence="12">ATCC 11503 / BCRC 21390 / CBS 2605 / JCM 1781 / NBRC 1676 / NRRL YB-4239</strain>
    </source>
</reference>
<keyword evidence="6" id="KW-0931">ER-Golgi transport</keyword>
<dbReference type="PANTHER" id="PTHR10805:SF0">
    <property type="entry name" value="COATOMER SUBUNIT EPSILON"/>
    <property type="match status" value="1"/>
</dbReference>
<keyword evidence="12" id="KW-1185">Reference proteome</keyword>
<dbReference type="InParanoid" id="A5E2U3"/>
<evidence type="ECO:0008006" key="13">
    <source>
        <dbReference type="Google" id="ProtNLM"/>
    </source>
</evidence>
<keyword evidence="9" id="KW-0472">Membrane</keyword>
<dbReference type="STRING" id="379508.A5E2U3"/>
<dbReference type="GO" id="GO:0000139">
    <property type="term" value="C:Golgi membrane"/>
    <property type="evidence" value="ECO:0007669"/>
    <property type="project" value="UniProtKB-SubCell"/>
</dbReference>
<dbReference type="InterPro" id="IPR006822">
    <property type="entry name" value="Coatomer_esu"/>
</dbReference>
<evidence type="ECO:0000313" key="11">
    <source>
        <dbReference type="EMBL" id="EDK45751.1"/>
    </source>
</evidence>
<keyword evidence="10" id="KW-0968">Cytoplasmic vesicle</keyword>
<evidence type="ECO:0000256" key="2">
    <source>
        <dbReference type="ARBA" id="ARBA00004347"/>
    </source>
</evidence>
<sequence length="329" mass="37970">MKEFSDSGELYNIRYQFYTHQHNKVKSYSLNEFTDENQLKVLEFQVRSTIALGQDASRLIEDGKLKFPDNEELFHLLQAWNDLKDFGTDDSTYFEDLKVATFELQAILTSLYLVKFEKDLDLGIKFLQTYIENINSLQKYNEIEVFLILIQLHFIKGNSKEATNVYRTLTSFPDFAKDDIIYQVIESWYISIQNGNDNINNAYYFYDEILSSSYEEEDVAGKVRNLNTLLALTLQLKHIPEAQEVSKLIQLLTEDGKLATSESENVFDRTGDVIANLVTLDRIVNNGENVLQLLEQLKKVNAEHELVKDEESKNAIFDSIVAKYQASSA</sequence>
<dbReference type="OMA" id="TIRNQFF"/>
<dbReference type="Pfam" id="PF04733">
    <property type="entry name" value="Coatomer_E"/>
    <property type="match status" value="1"/>
</dbReference>
<dbReference type="Proteomes" id="UP000001996">
    <property type="component" value="Unassembled WGS sequence"/>
</dbReference>
<dbReference type="GO" id="GO:0030126">
    <property type="term" value="C:COPI vesicle coat"/>
    <property type="evidence" value="ECO:0007669"/>
    <property type="project" value="TreeGrafter"/>
</dbReference>